<dbReference type="WBParaSite" id="JU765_v2.g2880.t1">
    <property type="protein sequence ID" value="JU765_v2.g2880.t1"/>
    <property type="gene ID" value="JU765_v2.g2880"/>
</dbReference>
<protein>
    <submittedName>
        <fullName evidence="2">Galactose mutarotase N-terminal barrel domain-containing protein</fullName>
    </submittedName>
</protein>
<proteinExistence type="predicted"/>
<accession>A0AC34R349</accession>
<reference evidence="2" key="1">
    <citation type="submission" date="2022-11" db="UniProtKB">
        <authorList>
            <consortium name="WormBaseParasite"/>
        </authorList>
    </citation>
    <scope>IDENTIFICATION</scope>
</reference>
<evidence type="ECO:0000313" key="2">
    <source>
        <dbReference type="WBParaSite" id="JU765_v2.g2880.t1"/>
    </source>
</evidence>
<dbReference type="Proteomes" id="UP000887576">
    <property type="component" value="Unplaced"/>
</dbReference>
<evidence type="ECO:0000313" key="1">
    <source>
        <dbReference type="Proteomes" id="UP000887576"/>
    </source>
</evidence>
<organism evidence="1 2">
    <name type="scientific">Panagrolaimus sp. JU765</name>
    <dbReference type="NCBI Taxonomy" id="591449"/>
    <lineage>
        <taxon>Eukaryota</taxon>
        <taxon>Metazoa</taxon>
        <taxon>Ecdysozoa</taxon>
        <taxon>Nematoda</taxon>
        <taxon>Chromadorea</taxon>
        <taxon>Rhabditida</taxon>
        <taxon>Tylenchina</taxon>
        <taxon>Panagrolaimomorpha</taxon>
        <taxon>Panagrolaimoidea</taxon>
        <taxon>Panagrolaimidae</taxon>
        <taxon>Panagrolaimus</taxon>
    </lineage>
</organism>
<sequence>MLNVPWCYFPPNTGYLAKNWTTESDKQLLLEKDAKSVKNPFGTDFQQLDFSWSELGSAVHLKISPTNQKRFRPPVPIDDSTPISSAEKLIVKSTNDPIFNFQIIRQSTGQKIWDTTIGGLLFADQYIQIATILPSDKIYGFGDNVHGTLKHHFDRYLTYSMFARDQPPDSANPQNGNNIYGVQNFYLGLEPDGKAHGVFFFNSNAQEVTTGMAPSLIYRTIGGFLEFFYFPGPTPEEVIRQYTQVVGKPFLPPYWSLGFQLCRYGYTGTTEIRETLARMRAAEIPQDVQFADIDYMDGHKDFSYDHNNFGDFPQLADELHNNYSMHLILIFDPAIEADYDAFQRAISADAKFIEWPRFDLVPQGLEQQYPMLNGTKIMLGKVWPDHAAAFPDFLDPLNKTQNWWSDEFTLFRQKLPFDGAWIDMNEPSNFDTTAQASGDPDATQLVCPTQGSDSYWDNPPFPTRAGINHGFLFDKTTCIVATHSAIRKATGKRGVVISRSTFASSGRYAGHWLGDNTARWVDLRTSVIGAQEFNLFGIPYVGSDICGFLGDTNEELCLRWQQMGAFHSFSRNHNDKGRNPQDPAQWPTVAAAAKKANYVRYRHLPYLYSLHFAASLYGGTVVRPVFFEFPNDQTTVSINYQFLWGPAMMIAPVVFEGATTVRVYLPNDALWYSMYDSYYGILQKNGNQTFAAPWTSLIPVFIRGGYILPRQAAALTTVLARKNGFELVIALDKNNSANGELYWDDGESIPPNDLTNHNFYHFTYNFTANNDMGSLTIIKTKIASGITLPSLENIEIFGYPFYPNFKQITLNGKPLTLDGSDYSPFSKVVSMTAIQMIDLNSADSKLVLQWQNTV</sequence>
<name>A0AC34R349_9BILA</name>